<dbReference type="Gene3D" id="2.60.40.1240">
    <property type="match status" value="1"/>
</dbReference>
<dbReference type="Proteomes" id="UP001231941">
    <property type="component" value="Unassembled WGS sequence"/>
</dbReference>
<evidence type="ECO:0000256" key="1">
    <source>
        <dbReference type="ARBA" id="ARBA00022729"/>
    </source>
</evidence>
<keyword evidence="1" id="KW-0732">Signal</keyword>
<accession>A0ABT9IWF0</accession>
<proteinExistence type="predicted"/>
<dbReference type="InterPro" id="IPR029050">
    <property type="entry name" value="Immunoprotect_excell_Ig-like"/>
</dbReference>
<sequence length="170" mass="19362">MKKVLFILFSILFFSILFGCSSEEVYYDNDIVDIDDWTYQLSSEAIGAEVIMDKTDDAKYARSGTYYIHFGVYLSNESDKAIEINGAKFKLVDKDGNVYDPFSAYEIGITGTRGDIVSININPQIETLMSLDFVVPYGIEEVKVKYEGSNKLVSLGKYEIYEYESDEFKN</sequence>
<reference evidence="2 3" key="1">
    <citation type="submission" date="2023-08" db="EMBL/GenBank/DDBJ databases">
        <authorList>
            <person name="Park J.-S."/>
        </authorList>
    </citation>
    <scope>NUCLEOTIDE SEQUENCE [LARGE SCALE GENOMIC DNA]</scope>
    <source>
        <strain evidence="2 3">2205SS18-9</strain>
    </source>
</reference>
<organism evidence="2 3">
    <name type="scientific">Chengkuizengella axinellae</name>
    <dbReference type="NCBI Taxonomy" id="3064388"/>
    <lineage>
        <taxon>Bacteria</taxon>
        <taxon>Bacillati</taxon>
        <taxon>Bacillota</taxon>
        <taxon>Bacilli</taxon>
        <taxon>Bacillales</taxon>
        <taxon>Paenibacillaceae</taxon>
        <taxon>Chengkuizengella</taxon>
    </lineage>
</organism>
<protein>
    <recommendedName>
        <fullName evidence="4">DUF4352 domain-containing protein</fullName>
    </recommendedName>
</protein>
<dbReference type="EMBL" id="JAVAMP010000002">
    <property type="protein sequence ID" value="MDP5273667.1"/>
    <property type="molecule type" value="Genomic_DNA"/>
</dbReference>
<evidence type="ECO:0008006" key="4">
    <source>
        <dbReference type="Google" id="ProtNLM"/>
    </source>
</evidence>
<keyword evidence="3" id="KW-1185">Reference proteome</keyword>
<gene>
    <name evidence="2" type="ORF">Q5Y73_06100</name>
</gene>
<evidence type="ECO:0000313" key="2">
    <source>
        <dbReference type="EMBL" id="MDP5273667.1"/>
    </source>
</evidence>
<dbReference type="PROSITE" id="PS51257">
    <property type="entry name" value="PROKAR_LIPOPROTEIN"/>
    <property type="match status" value="1"/>
</dbReference>
<comment type="caution">
    <text evidence="2">The sequence shown here is derived from an EMBL/GenBank/DDBJ whole genome shotgun (WGS) entry which is preliminary data.</text>
</comment>
<evidence type="ECO:0000313" key="3">
    <source>
        <dbReference type="Proteomes" id="UP001231941"/>
    </source>
</evidence>
<name>A0ABT9IWF0_9BACL</name>
<dbReference type="RefSeq" id="WP_305990974.1">
    <property type="nucleotide sequence ID" value="NZ_JAVAMP010000002.1"/>
</dbReference>